<keyword evidence="13 17" id="KW-0961">Cell wall biogenesis/degradation</keyword>
<dbReference type="EMBL" id="PEBV01000009">
    <property type="protein sequence ID" value="PTQ53892.1"/>
    <property type="molecule type" value="Genomic_DNA"/>
</dbReference>
<evidence type="ECO:0000256" key="5">
    <source>
        <dbReference type="ARBA" id="ARBA00022475"/>
    </source>
</evidence>
<keyword evidence="9 17" id="KW-0573">Peptidoglycan synthesis</keyword>
<sequence>MRGAVGTVRPEEPDREELGWMSEFGVAVLLGALEGLTEFLPISSTGHLILVGHWLGFTGELAKTFDIFIQLGAIFAIVVLYFRRFVGFLTVPDLRARRLNIVHLALGVLPAAVVGFLLHDFIKSRLFSPQTVVYGLFAGALLMAAAEWVARRGEANAGMPRGTEANADTRRRPGSAGPTARTVDELTYAQALWIGLFQTLALYPGFSRSGATISGGILAGASRAAAAEFSFLVAVPVMFGAVGLDLVKSWSIIRPEDWGVLFAGFGTAFVTAMLAVVTFLRLLKRYGLGPFVVYRLLLVAMLWGVLARRM</sequence>
<evidence type="ECO:0000256" key="1">
    <source>
        <dbReference type="ARBA" id="ARBA00004651"/>
    </source>
</evidence>
<keyword evidence="12 17" id="KW-0046">Antibiotic resistance</keyword>
<keyword evidence="6 17" id="KW-0812">Transmembrane</keyword>
<evidence type="ECO:0000256" key="4">
    <source>
        <dbReference type="ARBA" id="ARBA00021581"/>
    </source>
</evidence>
<dbReference type="InterPro" id="IPR003824">
    <property type="entry name" value="UppP"/>
</dbReference>
<evidence type="ECO:0000313" key="20">
    <source>
        <dbReference type="Proteomes" id="UP000244180"/>
    </source>
</evidence>
<evidence type="ECO:0000256" key="6">
    <source>
        <dbReference type="ARBA" id="ARBA00022692"/>
    </source>
</evidence>
<evidence type="ECO:0000256" key="9">
    <source>
        <dbReference type="ARBA" id="ARBA00022984"/>
    </source>
</evidence>
<feature type="transmembrane region" description="Helical" evidence="17">
    <location>
        <begin position="131"/>
        <end position="150"/>
    </location>
</feature>
<dbReference type="GO" id="GO:0050380">
    <property type="term" value="F:undecaprenyl-diphosphatase activity"/>
    <property type="evidence" value="ECO:0007669"/>
    <property type="project" value="UniProtKB-UniRule"/>
</dbReference>
<evidence type="ECO:0000256" key="10">
    <source>
        <dbReference type="ARBA" id="ARBA00022989"/>
    </source>
</evidence>
<dbReference type="GO" id="GO:0009252">
    <property type="term" value="P:peptidoglycan biosynthetic process"/>
    <property type="evidence" value="ECO:0007669"/>
    <property type="project" value="UniProtKB-KW"/>
</dbReference>
<dbReference type="AlphaFoldDB" id="A0A2T5GCI4"/>
<feature type="transmembrane region" description="Helical" evidence="17">
    <location>
        <begin position="259"/>
        <end position="280"/>
    </location>
</feature>
<keyword evidence="5 17" id="KW-1003">Cell membrane</keyword>
<evidence type="ECO:0000256" key="16">
    <source>
        <dbReference type="ARBA" id="ARBA00047594"/>
    </source>
</evidence>
<evidence type="ECO:0000256" key="18">
    <source>
        <dbReference type="SAM" id="MobiDB-lite"/>
    </source>
</evidence>
<feature type="region of interest" description="Disordered" evidence="18">
    <location>
        <begin position="159"/>
        <end position="179"/>
    </location>
</feature>
<dbReference type="GO" id="GO:0005886">
    <property type="term" value="C:plasma membrane"/>
    <property type="evidence" value="ECO:0007669"/>
    <property type="project" value="UniProtKB-SubCell"/>
</dbReference>
<proteinExistence type="inferred from homology"/>
<dbReference type="HAMAP" id="MF_01006">
    <property type="entry name" value="Undec_diphosphatase"/>
    <property type="match status" value="1"/>
</dbReference>
<keyword evidence="11 17" id="KW-0472">Membrane</keyword>
<evidence type="ECO:0000256" key="15">
    <source>
        <dbReference type="ARBA" id="ARBA00032932"/>
    </source>
</evidence>
<evidence type="ECO:0000256" key="8">
    <source>
        <dbReference type="ARBA" id="ARBA00022960"/>
    </source>
</evidence>
<comment type="miscellaneous">
    <text evidence="17">Bacitracin is thought to be involved in the inhibition of peptidoglycan synthesis by sequestering undecaprenyl diphosphate, thereby reducing the pool of lipid carrier available.</text>
</comment>
<keyword evidence="8 17" id="KW-0133">Cell shape</keyword>
<evidence type="ECO:0000256" key="17">
    <source>
        <dbReference type="HAMAP-Rule" id="MF_01006"/>
    </source>
</evidence>
<gene>
    <name evidence="17" type="primary">uppP</name>
    <name evidence="19" type="ORF">HSCHL_1266</name>
</gene>
<dbReference type="Proteomes" id="UP000244180">
    <property type="component" value="Unassembled WGS sequence"/>
</dbReference>
<feature type="transmembrane region" description="Helical" evidence="17">
    <location>
        <begin position="226"/>
        <end position="247"/>
    </location>
</feature>
<evidence type="ECO:0000256" key="11">
    <source>
        <dbReference type="ARBA" id="ARBA00023136"/>
    </source>
</evidence>
<dbReference type="PANTHER" id="PTHR30622:SF3">
    <property type="entry name" value="UNDECAPRENYL-DIPHOSPHATASE"/>
    <property type="match status" value="1"/>
</dbReference>
<comment type="function">
    <text evidence="17">Catalyzes the dephosphorylation of undecaprenyl diphosphate (UPP). Confers resistance to bacitracin.</text>
</comment>
<comment type="similarity">
    <text evidence="2 17">Belongs to the UppP family.</text>
</comment>
<evidence type="ECO:0000256" key="2">
    <source>
        <dbReference type="ARBA" id="ARBA00010621"/>
    </source>
</evidence>
<feature type="transmembrane region" description="Helical" evidence="17">
    <location>
        <begin position="67"/>
        <end position="86"/>
    </location>
</feature>
<feature type="transmembrane region" description="Helical" evidence="17">
    <location>
        <begin position="286"/>
        <end position="306"/>
    </location>
</feature>
<dbReference type="GO" id="GO:0071555">
    <property type="term" value="P:cell wall organization"/>
    <property type="evidence" value="ECO:0007669"/>
    <property type="project" value="UniProtKB-KW"/>
</dbReference>
<comment type="subcellular location">
    <subcellularLocation>
        <location evidence="1 17">Cell membrane</location>
        <topology evidence="1 17">Multi-pass membrane protein</topology>
    </subcellularLocation>
</comment>
<feature type="transmembrane region" description="Helical" evidence="17">
    <location>
        <begin position="98"/>
        <end position="119"/>
    </location>
</feature>
<accession>A0A2T5GCI4</accession>
<evidence type="ECO:0000256" key="13">
    <source>
        <dbReference type="ARBA" id="ARBA00023316"/>
    </source>
</evidence>
<dbReference type="GO" id="GO:0008360">
    <property type="term" value="P:regulation of cell shape"/>
    <property type="evidence" value="ECO:0007669"/>
    <property type="project" value="UniProtKB-KW"/>
</dbReference>
<evidence type="ECO:0000313" key="19">
    <source>
        <dbReference type="EMBL" id="PTQ53892.1"/>
    </source>
</evidence>
<dbReference type="GO" id="GO:0046677">
    <property type="term" value="P:response to antibiotic"/>
    <property type="evidence" value="ECO:0007669"/>
    <property type="project" value="UniProtKB-UniRule"/>
</dbReference>
<dbReference type="PANTHER" id="PTHR30622">
    <property type="entry name" value="UNDECAPRENYL-DIPHOSPHATASE"/>
    <property type="match status" value="1"/>
</dbReference>
<protein>
    <recommendedName>
        <fullName evidence="4 17">Undecaprenyl-diphosphatase</fullName>
        <ecNumber evidence="3 17">3.6.1.27</ecNumber>
    </recommendedName>
    <alternativeName>
        <fullName evidence="15 17">Bacitracin resistance protein</fullName>
    </alternativeName>
    <alternativeName>
        <fullName evidence="14 17">Undecaprenyl pyrophosphate phosphatase</fullName>
    </alternativeName>
</protein>
<organism evidence="19 20">
    <name type="scientific">Hydrogenibacillus schlegelii</name>
    <name type="common">Bacillus schlegelii</name>
    <dbReference type="NCBI Taxonomy" id="1484"/>
    <lineage>
        <taxon>Bacteria</taxon>
        <taxon>Bacillati</taxon>
        <taxon>Bacillota</taxon>
        <taxon>Bacilli</taxon>
        <taxon>Bacillales</taxon>
        <taxon>Bacillales Family X. Incertae Sedis</taxon>
        <taxon>Hydrogenibacillus</taxon>
    </lineage>
</organism>
<evidence type="ECO:0000256" key="12">
    <source>
        <dbReference type="ARBA" id="ARBA00023251"/>
    </source>
</evidence>
<evidence type="ECO:0000256" key="14">
    <source>
        <dbReference type="ARBA" id="ARBA00032707"/>
    </source>
</evidence>
<comment type="caution">
    <text evidence="19">The sequence shown here is derived from an EMBL/GenBank/DDBJ whole genome shotgun (WGS) entry which is preliminary data.</text>
</comment>
<dbReference type="EC" id="3.6.1.27" evidence="3 17"/>
<keyword evidence="7 17" id="KW-0378">Hydrolase</keyword>
<keyword evidence="10 17" id="KW-1133">Transmembrane helix</keyword>
<reference evidence="19 20" key="1">
    <citation type="submission" date="2017-08" db="EMBL/GenBank/DDBJ databases">
        <title>Burning lignite coal seam in the remote Altai Mountains harbors a hydrogen-driven thermophilic microbial community.</title>
        <authorList>
            <person name="Kadnikov V.V."/>
            <person name="Mardanov A.V."/>
            <person name="Ivasenko D."/>
            <person name="Beletsky A.V."/>
            <person name="Karnachuk O.V."/>
            <person name="Ravin N.V."/>
        </authorList>
    </citation>
    <scope>NUCLEOTIDE SEQUENCE [LARGE SCALE GENOMIC DNA]</scope>
    <source>
        <strain evidence="19">AL33</strain>
    </source>
</reference>
<name>A0A2T5GCI4_HYDSH</name>
<dbReference type="Pfam" id="PF02673">
    <property type="entry name" value="BacA"/>
    <property type="match status" value="1"/>
</dbReference>
<evidence type="ECO:0000256" key="7">
    <source>
        <dbReference type="ARBA" id="ARBA00022801"/>
    </source>
</evidence>
<evidence type="ECO:0000256" key="3">
    <source>
        <dbReference type="ARBA" id="ARBA00012374"/>
    </source>
</evidence>
<comment type="catalytic activity">
    <reaction evidence="16 17">
        <text>di-trans,octa-cis-undecaprenyl diphosphate + H2O = di-trans,octa-cis-undecaprenyl phosphate + phosphate + H(+)</text>
        <dbReference type="Rhea" id="RHEA:28094"/>
        <dbReference type="ChEBI" id="CHEBI:15377"/>
        <dbReference type="ChEBI" id="CHEBI:15378"/>
        <dbReference type="ChEBI" id="CHEBI:43474"/>
        <dbReference type="ChEBI" id="CHEBI:58405"/>
        <dbReference type="ChEBI" id="CHEBI:60392"/>
        <dbReference type="EC" id="3.6.1.27"/>
    </reaction>
</comment>